<dbReference type="EMBL" id="JRES01001243">
    <property type="protein sequence ID" value="KNC24354.1"/>
    <property type="molecule type" value="Genomic_DNA"/>
</dbReference>
<sequence length="65" mass="7372">MEMSRLVATFKAAENLNWFNLMRRCTFRIRRGLAIAGGSTDFVNKVLENVKNGQPQGGLEELRNT</sequence>
<dbReference type="AlphaFoldDB" id="A0A0L0BYK9"/>
<name>A0A0L0BYK9_LUCCU</name>
<keyword evidence="2" id="KW-1185">Reference proteome</keyword>
<dbReference type="Proteomes" id="UP000037069">
    <property type="component" value="Unassembled WGS sequence"/>
</dbReference>
<evidence type="ECO:0000313" key="2">
    <source>
        <dbReference type="Proteomes" id="UP000037069"/>
    </source>
</evidence>
<evidence type="ECO:0000313" key="1">
    <source>
        <dbReference type="EMBL" id="KNC24354.1"/>
    </source>
</evidence>
<accession>A0A0L0BYK9</accession>
<reference evidence="1 2" key="1">
    <citation type="journal article" date="2015" name="Nat. Commun.">
        <title>Lucilia cuprina genome unlocks parasitic fly biology to underpin future interventions.</title>
        <authorList>
            <person name="Anstead C.A."/>
            <person name="Korhonen P.K."/>
            <person name="Young N.D."/>
            <person name="Hall R.S."/>
            <person name="Jex A.R."/>
            <person name="Murali S.C."/>
            <person name="Hughes D.S."/>
            <person name="Lee S.F."/>
            <person name="Perry T."/>
            <person name="Stroehlein A.J."/>
            <person name="Ansell B.R."/>
            <person name="Breugelmans B."/>
            <person name="Hofmann A."/>
            <person name="Qu J."/>
            <person name="Dugan S."/>
            <person name="Lee S.L."/>
            <person name="Chao H."/>
            <person name="Dinh H."/>
            <person name="Han Y."/>
            <person name="Doddapaneni H.V."/>
            <person name="Worley K.C."/>
            <person name="Muzny D.M."/>
            <person name="Ioannidis P."/>
            <person name="Waterhouse R.M."/>
            <person name="Zdobnov E.M."/>
            <person name="James P.J."/>
            <person name="Bagnall N.H."/>
            <person name="Kotze A.C."/>
            <person name="Gibbs R.A."/>
            <person name="Richards S."/>
            <person name="Batterham P."/>
            <person name="Gasser R.B."/>
        </authorList>
    </citation>
    <scope>NUCLEOTIDE SEQUENCE [LARGE SCALE GENOMIC DNA]</scope>
    <source>
        <strain evidence="1 2">LS</strain>
        <tissue evidence="1">Full body</tissue>
    </source>
</reference>
<proteinExistence type="predicted"/>
<gene>
    <name evidence="1" type="ORF">FF38_04573</name>
</gene>
<protein>
    <submittedName>
        <fullName evidence="1">Uncharacterized protein</fullName>
    </submittedName>
</protein>
<organism evidence="1 2">
    <name type="scientific">Lucilia cuprina</name>
    <name type="common">Green bottle fly</name>
    <name type="synonym">Australian sheep blowfly</name>
    <dbReference type="NCBI Taxonomy" id="7375"/>
    <lineage>
        <taxon>Eukaryota</taxon>
        <taxon>Metazoa</taxon>
        <taxon>Ecdysozoa</taxon>
        <taxon>Arthropoda</taxon>
        <taxon>Hexapoda</taxon>
        <taxon>Insecta</taxon>
        <taxon>Pterygota</taxon>
        <taxon>Neoptera</taxon>
        <taxon>Endopterygota</taxon>
        <taxon>Diptera</taxon>
        <taxon>Brachycera</taxon>
        <taxon>Muscomorpha</taxon>
        <taxon>Oestroidea</taxon>
        <taxon>Calliphoridae</taxon>
        <taxon>Luciliinae</taxon>
        <taxon>Lucilia</taxon>
    </lineage>
</organism>
<comment type="caution">
    <text evidence="1">The sequence shown here is derived from an EMBL/GenBank/DDBJ whole genome shotgun (WGS) entry which is preliminary data.</text>
</comment>